<evidence type="ECO:0000313" key="2">
    <source>
        <dbReference type="EMBL" id="KAH7573173.1"/>
    </source>
</evidence>
<keyword evidence="3" id="KW-1185">Reference proteome</keyword>
<reference evidence="2 3" key="1">
    <citation type="submission" date="2021-02" db="EMBL/GenBank/DDBJ databases">
        <title>Plant Genome Project.</title>
        <authorList>
            <person name="Zhang R.-G."/>
        </authorList>
    </citation>
    <scope>NUCLEOTIDE SEQUENCE [LARGE SCALE GENOMIC DNA]</scope>
    <source>
        <tissue evidence="2">Leaves</tissue>
    </source>
</reference>
<evidence type="ECO:0000256" key="1">
    <source>
        <dbReference type="SAM" id="MobiDB-lite"/>
    </source>
</evidence>
<accession>A0ABQ8I9F2</accession>
<sequence length="638" mass="70086">MDNTFVNARKAGRGKDDSLDSLSDTELSGDNGLDCSELKSRRLVRRVNSQRSLILSVKQLLTRNSFIKNSFFQSSRGLDTKIPKHMVTLDERYLRRCLELIHISASKAAQCNISVNLGSAEMGILWDDMNQATIRNGNVCDLGRFVSESPLSAETGSLVISPAGQWIVGSIMCSQSMINILKSPLLNKFGALDGDGNFRRINLNDVKGSINYDYMSSPGGLSSNSSQKQEKETLMLGNHKHGFDTDHKRIFAVSSSNSTCSDQSSSSAFAGTSMGMLQCLWKGGNPHFVFSIDDRKEVYVANLSKLDSIDDKALDYMYSFHWRKSGHKELEIHDSESLLVGKMKVSTSFTLCPNNSKIMQTECTLFGSSEDFVGEMQTSSYDLRKNKGLSKKVGKMFRTSNSSKQRSSSKFGGSSAILENSFWEPSQNVGNNSDQLGGSSLFEDHLPPNLELAAIVVKDHLPDFHQKEVGGWGMKFLKKANVKKSVETLKTSVTSACCSRDTGDCSTSMDVIIPAGFHGGPRTRNGGPSGLIERWRSGGYCDCGGWDLGCPLTILNTRLNKKGFLPQVDVDDECKSIGFFIQGSEHAAPTLRMVNVHDGLYIIHFQSTLSALQSFAIAVASIHSQSPTLRPKNVHEFN</sequence>
<protein>
    <submittedName>
        <fullName evidence="2">Uncharacterized protein</fullName>
    </submittedName>
</protein>
<evidence type="ECO:0000313" key="3">
    <source>
        <dbReference type="Proteomes" id="UP000827721"/>
    </source>
</evidence>
<dbReference type="PANTHER" id="PTHR31390">
    <property type="entry name" value="EXPRESSED PROTEIN"/>
    <property type="match status" value="1"/>
</dbReference>
<dbReference type="Pfam" id="PF12043">
    <property type="entry name" value="DUF3527"/>
    <property type="match status" value="1"/>
</dbReference>
<gene>
    <name evidence="2" type="ORF">JRO89_XS03G0083700</name>
</gene>
<feature type="region of interest" description="Disordered" evidence="1">
    <location>
        <begin position="1"/>
        <end position="31"/>
    </location>
</feature>
<dbReference type="Proteomes" id="UP000827721">
    <property type="component" value="Unassembled WGS sequence"/>
</dbReference>
<comment type="caution">
    <text evidence="2">The sequence shown here is derived from an EMBL/GenBank/DDBJ whole genome shotgun (WGS) entry which is preliminary data.</text>
</comment>
<dbReference type="EMBL" id="JAFEMO010000003">
    <property type="protein sequence ID" value="KAH7573173.1"/>
    <property type="molecule type" value="Genomic_DNA"/>
</dbReference>
<organism evidence="2 3">
    <name type="scientific">Xanthoceras sorbifolium</name>
    <dbReference type="NCBI Taxonomy" id="99658"/>
    <lineage>
        <taxon>Eukaryota</taxon>
        <taxon>Viridiplantae</taxon>
        <taxon>Streptophyta</taxon>
        <taxon>Embryophyta</taxon>
        <taxon>Tracheophyta</taxon>
        <taxon>Spermatophyta</taxon>
        <taxon>Magnoliopsida</taxon>
        <taxon>eudicotyledons</taxon>
        <taxon>Gunneridae</taxon>
        <taxon>Pentapetalae</taxon>
        <taxon>rosids</taxon>
        <taxon>malvids</taxon>
        <taxon>Sapindales</taxon>
        <taxon>Sapindaceae</taxon>
        <taxon>Xanthoceroideae</taxon>
        <taxon>Xanthoceras</taxon>
    </lineage>
</organism>
<proteinExistence type="predicted"/>
<dbReference type="PANTHER" id="PTHR31390:SF2">
    <property type="entry name" value="EXPRESSED PROTEIN"/>
    <property type="match status" value="1"/>
</dbReference>
<dbReference type="InterPro" id="IPR021916">
    <property type="entry name" value="DUF3527"/>
</dbReference>
<name>A0ABQ8I9F2_9ROSI</name>